<feature type="domain" description="NADH:ubiquinone oxidoreductase-like 20kDa subunit" evidence="4">
    <location>
        <begin position="19"/>
        <end position="155"/>
    </location>
</feature>
<evidence type="ECO:0000256" key="2">
    <source>
        <dbReference type="ARBA" id="ARBA00023002"/>
    </source>
</evidence>
<keyword evidence="6" id="KW-1185">Reference proteome</keyword>
<evidence type="ECO:0000313" key="5">
    <source>
        <dbReference type="EMBL" id="OOZ40231.1"/>
    </source>
</evidence>
<dbReference type="InterPro" id="IPR006137">
    <property type="entry name" value="NADH_UbQ_OxRdtase-like_20kDa"/>
</dbReference>
<evidence type="ECO:0000256" key="1">
    <source>
        <dbReference type="ARBA" id="ARBA00001927"/>
    </source>
</evidence>
<comment type="caution">
    <text evidence="5">The sequence shown here is derived from an EMBL/GenBank/DDBJ whole genome shotgun (WGS) entry which is preliminary data.</text>
</comment>
<dbReference type="GO" id="GO:0016491">
    <property type="term" value="F:oxidoreductase activity"/>
    <property type="evidence" value="ECO:0007669"/>
    <property type="project" value="UniProtKB-KW"/>
</dbReference>
<proteinExistence type="predicted"/>
<keyword evidence="3" id="KW-0003">3Fe-4S</keyword>
<reference evidence="5 6" key="1">
    <citation type="submission" date="2016-11" db="EMBL/GenBank/DDBJ databases">
        <title>Mixed transmission modes and dynamic genome evolution in an obligate animal-bacterial symbiosis.</title>
        <authorList>
            <person name="Russell S.L."/>
            <person name="Corbett-Detig R.B."/>
            <person name="Cavanaugh C.M."/>
        </authorList>
    </citation>
    <scope>NUCLEOTIDE SEQUENCE [LARGE SCALE GENOMIC DNA]</scope>
    <source>
        <strain evidence="5">Sveles-Q1</strain>
    </source>
</reference>
<dbReference type="Gene3D" id="3.40.50.700">
    <property type="entry name" value="NADH:ubiquinone oxidoreductase-like, 20kDa subunit"/>
    <property type="match status" value="1"/>
</dbReference>
<keyword evidence="3" id="KW-0479">Metal-binding</keyword>
<name>A0A1T2L591_9GAMM</name>
<keyword evidence="3" id="KW-0411">Iron-sulfur</keyword>
<dbReference type="AlphaFoldDB" id="A0A1T2L591"/>
<keyword evidence="2" id="KW-0560">Oxidoreductase</keyword>
<protein>
    <submittedName>
        <fullName evidence="5">Sulfhydrogenase subunit delta</fullName>
    </submittedName>
</protein>
<sequence length="264" mass="27840">MTTFSVTKTRIAVHKFSSCDGCQLAFLNAGEALLELAELVEIAHFAEAGVIDSEAEVDIAFIEGSVTTPAEERRIDAIRQRSRYLVSIGVCATAGGLQALRNIADAGEWPAAIYASPQFIDSLPTSTPIASHVKVDFELWGCPVNGAQVLQTVRSLLAGVTPRAETETLCGECKRQLKVCVMVAKGEPCMGPVTRAGCGAICPSVGRGCYACYGPAASTNTAALAHQLHAMGLTSKAVADHFLLINSAAPAFKAEGLKWRGEDE</sequence>
<gene>
    <name evidence="5" type="ORF">BOW53_08580</name>
</gene>
<dbReference type="SUPFAM" id="SSF56770">
    <property type="entry name" value="HydA/Nqo6-like"/>
    <property type="match status" value="1"/>
</dbReference>
<accession>A0A1T2L591</accession>
<dbReference type="EMBL" id="MPRL01000030">
    <property type="protein sequence ID" value="OOZ40231.1"/>
    <property type="molecule type" value="Genomic_DNA"/>
</dbReference>
<dbReference type="PANTHER" id="PTHR42845:SF2">
    <property type="entry name" value="F420-NON-REDUCING HYDROGENASE VHU SUBUNIT G"/>
    <property type="match status" value="1"/>
</dbReference>
<organism evidence="5 6">
    <name type="scientific">Solemya pervernicosa gill symbiont</name>
    <dbReference type="NCBI Taxonomy" id="642797"/>
    <lineage>
        <taxon>Bacteria</taxon>
        <taxon>Pseudomonadati</taxon>
        <taxon>Pseudomonadota</taxon>
        <taxon>Gammaproteobacteria</taxon>
        <taxon>sulfur-oxidizing symbionts</taxon>
    </lineage>
</organism>
<dbReference type="PANTHER" id="PTHR42845">
    <property type="entry name" value="COENZYME F420-REDUCING HYDROGENASE, GAMMA SUBUNIT"/>
    <property type="match status" value="1"/>
</dbReference>
<dbReference type="OrthoDB" id="9787729at2"/>
<comment type="cofactor">
    <cofactor evidence="1">
        <name>[3Fe-4S] cluster</name>
        <dbReference type="ChEBI" id="CHEBI:21137"/>
    </cofactor>
</comment>
<evidence type="ECO:0000259" key="4">
    <source>
        <dbReference type="Pfam" id="PF01058"/>
    </source>
</evidence>
<evidence type="ECO:0000256" key="3">
    <source>
        <dbReference type="ARBA" id="ARBA00023291"/>
    </source>
</evidence>
<dbReference type="Proteomes" id="UP000191110">
    <property type="component" value="Unassembled WGS sequence"/>
</dbReference>
<dbReference type="InterPro" id="IPR037024">
    <property type="entry name" value="NiFe_Hase_small_N_sf"/>
</dbReference>
<keyword evidence="3" id="KW-0408">Iron</keyword>
<dbReference type="GO" id="GO:0051538">
    <property type="term" value="F:3 iron, 4 sulfur cluster binding"/>
    <property type="evidence" value="ECO:0007669"/>
    <property type="project" value="UniProtKB-KW"/>
</dbReference>
<evidence type="ECO:0000313" key="6">
    <source>
        <dbReference type="Proteomes" id="UP000191110"/>
    </source>
</evidence>
<dbReference type="InterPro" id="IPR051349">
    <property type="entry name" value="Hydrogenase_assoc-protein"/>
</dbReference>
<dbReference type="Pfam" id="PF01058">
    <property type="entry name" value="Oxidored_q6"/>
    <property type="match status" value="1"/>
</dbReference>